<feature type="compositionally biased region" description="Low complexity" evidence="1">
    <location>
        <begin position="109"/>
        <end position="125"/>
    </location>
</feature>
<feature type="compositionally biased region" description="Basic residues" evidence="1">
    <location>
        <begin position="96"/>
        <end position="108"/>
    </location>
</feature>
<accession>A0A4Y7KGJ8</accession>
<dbReference type="AlphaFoldDB" id="A0A4Y7KGJ8"/>
<proteinExistence type="predicted"/>
<reference evidence="2 3" key="1">
    <citation type="journal article" date="2018" name="Science">
        <title>The opium poppy genome and morphinan production.</title>
        <authorList>
            <person name="Guo L."/>
            <person name="Winzer T."/>
            <person name="Yang X."/>
            <person name="Li Y."/>
            <person name="Ning Z."/>
            <person name="He Z."/>
            <person name="Teodor R."/>
            <person name="Lu Y."/>
            <person name="Bowser T.A."/>
            <person name="Graham I.A."/>
            <person name="Ye K."/>
        </authorList>
    </citation>
    <scope>NUCLEOTIDE SEQUENCE [LARGE SCALE GENOMIC DNA]</scope>
    <source>
        <strain evidence="3">cv. HN1</strain>
        <tissue evidence="2">Leaves</tissue>
    </source>
</reference>
<organism evidence="2 3">
    <name type="scientific">Papaver somniferum</name>
    <name type="common">Opium poppy</name>
    <dbReference type="NCBI Taxonomy" id="3469"/>
    <lineage>
        <taxon>Eukaryota</taxon>
        <taxon>Viridiplantae</taxon>
        <taxon>Streptophyta</taxon>
        <taxon>Embryophyta</taxon>
        <taxon>Tracheophyta</taxon>
        <taxon>Spermatophyta</taxon>
        <taxon>Magnoliopsida</taxon>
        <taxon>Ranunculales</taxon>
        <taxon>Papaveraceae</taxon>
        <taxon>Papaveroideae</taxon>
        <taxon>Papaver</taxon>
    </lineage>
</organism>
<evidence type="ECO:0000313" key="3">
    <source>
        <dbReference type="Proteomes" id="UP000316621"/>
    </source>
</evidence>
<keyword evidence="3" id="KW-1185">Reference proteome</keyword>
<evidence type="ECO:0000313" key="2">
    <source>
        <dbReference type="EMBL" id="RZC71178.1"/>
    </source>
</evidence>
<gene>
    <name evidence="2" type="ORF">C5167_034364</name>
</gene>
<sequence length="161" mass="18594">MEIQMIETKKVLKIEYAPSKKKSNNSWCMLELSTRRFINKPFTLDECYELYKHESDYDYEKCTDAPPQPPPTAVQNVDKDDDEAQYVEKEDDTPTKKQRGPVKKKLKAQKQAQYLDGTSSDSLDSVESSEKLLAYFKGQDRALSLQLKEENEMLENAGKIN</sequence>
<dbReference type="EMBL" id="CM010721">
    <property type="protein sequence ID" value="RZC71178.1"/>
    <property type="molecule type" value="Genomic_DNA"/>
</dbReference>
<feature type="compositionally biased region" description="Basic and acidic residues" evidence="1">
    <location>
        <begin position="86"/>
        <end position="95"/>
    </location>
</feature>
<dbReference type="Gramene" id="RZC71178">
    <property type="protein sequence ID" value="RZC71178"/>
    <property type="gene ID" value="C5167_034364"/>
</dbReference>
<dbReference type="Proteomes" id="UP000316621">
    <property type="component" value="Chromosome 7"/>
</dbReference>
<protein>
    <submittedName>
        <fullName evidence="2">Uncharacterized protein</fullName>
    </submittedName>
</protein>
<evidence type="ECO:0000256" key="1">
    <source>
        <dbReference type="SAM" id="MobiDB-lite"/>
    </source>
</evidence>
<feature type="region of interest" description="Disordered" evidence="1">
    <location>
        <begin position="58"/>
        <end position="125"/>
    </location>
</feature>
<name>A0A4Y7KGJ8_PAPSO</name>